<feature type="coiled-coil region" evidence="1">
    <location>
        <begin position="204"/>
        <end position="241"/>
    </location>
</feature>
<dbReference type="OrthoDB" id="9803889at2"/>
<dbReference type="Gene3D" id="3.40.50.300">
    <property type="entry name" value="P-loop containing nucleotide triphosphate hydrolases"/>
    <property type="match status" value="2"/>
</dbReference>
<feature type="transmembrane region" description="Helical" evidence="2">
    <location>
        <begin position="367"/>
        <end position="386"/>
    </location>
</feature>
<dbReference type="Pfam" id="PF13476">
    <property type="entry name" value="AAA_23"/>
    <property type="match status" value="1"/>
</dbReference>
<keyword evidence="2" id="KW-0812">Transmembrane</keyword>
<keyword evidence="5" id="KW-1185">Reference proteome</keyword>
<sequence precursor="true">MIIHSIHGENLFRFATVQLDNLPHRGVIAIDGANEAGKSSLLELLLLALFGRTSRLNDEELARAVRWGSDQAMLSVVFSSNDQQRYRVVRYLNSEGVQSANLSLAEEPTPPLVKGVAGVNSTIVQLIGMDYDTFLSCICLSQQGSTPAYEPLLYRISGVAQLERVADELSDEVIDMATDSQNSGHQIEKIEEELEDLDVMGSSLETMQRQLEEAFSTRNVLEKQIRQLRSFSLTLQEATRQLVESPLPQLGANDELGVWQKELEAMETAMDGLDRLCRGNPLGVDEDPSRQLRPLVQRRISALSELYKLMTEIHQQGEKWRLWLAEEEPLHIRYAEEQSGETSYPVRQATLQRKREQQLTMQRRSGWLFALALILSTATVILWYIAQLALVNDPGITTSEHGLLMALLGNPQQMSQRFIALLTLEGSIALLAGAGVWFYTTAKRRVSKQLHALEQQAKYGRDQYKRLNTLLKRPMLSRFLESITLTDAPWSEQLNRWFASMGDMFIEPSQSREPHQSLRHNLDEVGDKLLHDRQQLEHRLERALTEHESLSDRLDQLDRAIREENERRERDVILRQELQACHATHRQQRHGVRVREISLTLLQGAQKACHQRFQQELKRSLSALTPHFTGGHYRHLELDEEMQLQTRSTDHHGLVAVADLSSGTQRQMQLVLRLTLARAMAAYISAPEQLIVLDEPFAFFDHFRTQQAMHALCQLQEPITQIWVATQTFPEVLDEKGLIRITCDQDQESLIFNGKRS</sequence>
<proteinExistence type="predicted"/>
<name>A0LCR2_MAGMM</name>
<feature type="coiled-coil region" evidence="1">
    <location>
        <begin position="526"/>
        <end position="567"/>
    </location>
</feature>
<evidence type="ECO:0000259" key="3">
    <source>
        <dbReference type="Pfam" id="PF13476"/>
    </source>
</evidence>
<evidence type="ECO:0000256" key="2">
    <source>
        <dbReference type="SAM" id="Phobius"/>
    </source>
</evidence>
<evidence type="ECO:0000256" key="1">
    <source>
        <dbReference type="SAM" id="Coils"/>
    </source>
</evidence>
<gene>
    <name evidence="4" type="ordered locus">Mmc1_3265</name>
</gene>
<dbReference type="InterPro" id="IPR027417">
    <property type="entry name" value="P-loop_NTPase"/>
</dbReference>
<dbReference type="eggNOG" id="COG1121">
    <property type="taxonomic scope" value="Bacteria"/>
</dbReference>
<feature type="domain" description="Rad50/SbcC-type AAA" evidence="3">
    <location>
        <begin position="9"/>
        <end position="228"/>
    </location>
</feature>
<dbReference type="eggNOG" id="COG0419">
    <property type="taxonomic scope" value="Bacteria"/>
</dbReference>
<evidence type="ECO:0000313" key="5">
    <source>
        <dbReference type="Proteomes" id="UP000002586"/>
    </source>
</evidence>
<dbReference type="PANTHER" id="PTHR32114">
    <property type="entry name" value="ABC TRANSPORTER ABCH.3"/>
    <property type="match status" value="1"/>
</dbReference>
<dbReference type="RefSeq" id="WP_011714817.1">
    <property type="nucleotide sequence ID" value="NC_008576.1"/>
</dbReference>
<dbReference type="SUPFAM" id="SSF52540">
    <property type="entry name" value="P-loop containing nucleoside triphosphate hydrolases"/>
    <property type="match status" value="1"/>
</dbReference>
<evidence type="ECO:0000313" key="4">
    <source>
        <dbReference type="EMBL" id="ABK45755.1"/>
    </source>
</evidence>
<reference evidence="4 5" key="2">
    <citation type="journal article" date="2012" name="Int. J. Syst. Evol. Microbiol.">
        <title>Magnetococcus marinus gen. nov., sp. nov., a marine, magnetotactic bacterium that represents a novel lineage (Magnetococcaceae fam. nov.; Magnetococcales ord. nov.) at the base of the Alphaproteobacteria.</title>
        <authorList>
            <person name="Bazylinski D.A."/>
            <person name="Williams T.J."/>
            <person name="Lefevre C.T."/>
            <person name="Berg R.J."/>
            <person name="Zhang C.L."/>
            <person name="Bowser S.S."/>
            <person name="Dean A.J."/>
            <person name="Beveridge T.J."/>
        </authorList>
    </citation>
    <scope>NUCLEOTIDE SEQUENCE [LARGE SCALE GENOMIC DNA]</scope>
    <source>
        <strain evidence="5">ATCC BAA-1437 / JCM 17883 / MC-1</strain>
    </source>
</reference>
<dbReference type="STRING" id="156889.Mmc1_3265"/>
<accession>A0LCR2</accession>
<dbReference type="InterPro" id="IPR038729">
    <property type="entry name" value="Rad50/SbcC_AAA"/>
</dbReference>
<dbReference type="AlphaFoldDB" id="A0LCR2"/>
<organism evidence="4 5">
    <name type="scientific">Magnetococcus marinus (strain ATCC BAA-1437 / JCM 17883 / MC-1)</name>
    <dbReference type="NCBI Taxonomy" id="156889"/>
    <lineage>
        <taxon>Bacteria</taxon>
        <taxon>Pseudomonadati</taxon>
        <taxon>Pseudomonadota</taxon>
        <taxon>Magnetococcia</taxon>
        <taxon>Magnetococcales</taxon>
        <taxon>Magnetococcaceae</taxon>
        <taxon>Magnetococcus</taxon>
    </lineage>
</organism>
<reference evidence="5" key="1">
    <citation type="journal article" date="2009" name="Appl. Environ. Microbiol.">
        <title>Complete genome sequence of the chemolithoautotrophic marine magnetotactic coccus strain MC-1.</title>
        <authorList>
            <person name="Schubbe S."/>
            <person name="Williams T.J."/>
            <person name="Xie G."/>
            <person name="Kiss H.E."/>
            <person name="Brettin T.S."/>
            <person name="Martinez D."/>
            <person name="Ross C.A."/>
            <person name="Schuler D."/>
            <person name="Cox B.L."/>
            <person name="Nealson K.H."/>
            <person name="Bazylinski D.A."/>
        </authorList>
    </citation>
    <scope>NUCLEOTIDE SEQUENCE [LARGE SCALE GENOMIC DNA]</scope>
    <source>
        <strain evidence="5">ATCC BAA-1437 / JCM 17883 / MC-1</strain>
    </source>
</reference>
<feature type="transmembrane region" description="Helical" evidence="2">
    <location>
        <begin position="418"/>
        <end position="439"/>
    </location>
</feature>
<dbReference type="PANTHER" id="PTHR32114:SF2">
    <property type="entry name" value="ABC TRANSPORTER ABCH.3"/>
    <property type="match status" value="1"/>
</dbReference>
<dbReference type="EMBL" id="CP000471">
    <property type="protein sequence ID" value="ABK45755.1"/>
    <property type="molecule type" value="Genomic_DNA"/>
</dbReference>
<keyword evidence="2" id="KW-1133">Transmembrane helix</keyword>
<keyword evidence="2" id="KW-0472">Membrane</keyword>
<dbReference type="GO" id="GO:0006302">
    <property type="term" value="P:double-strand break repair"/>
    <property type="evidence" value="ECO:0007669"/>
    <property type="project" value="InterPro"/>
</dbReference>
<protein>
    <submittedName>
        <fullName evidence="4">ATPase involved in DNA repair-like protein</fullName>
    </submittedName>
</protein>
<keyword evidence="1" id="KW-0175">Coiled coil</keyword>
<dbReference type="KEGG" id="mgm:Mmc1_3265"/>
<dbReference type="Proteomes" id="UP000002586">
    <property type="component" value="Chromosome"/>
</dbReference>
<dbReference type="GO" id="GO:0016887">
    <property type="term" value="F:ATP hydrolysis activity"/>
    <property type="evidence" value="ECO:0007669"/>
    <property type="project" value="InterPro"/>
</dbReference>
<dbReference type="HOGENOM" id="CLU_442066_0_0_5"/>